<evidence type="ECO:0000313" key="2">
    <source>
        <dbReference type="Proteomes" id="UP000199048"/>
    </source>
</evidence>
<dbReference type="Proteomes" id="UP000199048">
    <property type="component" value="Unassembled WGS sequence"/>
</dbReference>
<protein>
    <recommendedName>
        <fullName evidence="3">Phytanoyl-CoA dioxygenase (PhyH)</fullName>
    </recommendedName>
</protein>
<reference evidence="2" key="1">
    <citation type="submission" date="2016-10" db="EMBL/GenBank/DDBJ databases">
        <authorList>
            <person name="Varghese N."/>
            <person name="Submissions S."/>
        </authorList>
    </citation>
    <scope>NUCLEOTIDE SEQUENCE [LARGE SCALE GENOMIC DNA]</scope>
    <source>
        <strain evidence="2">BL36</strain>
    </source>
</reference>
<evidence type="ECO:0000313" key="1">
    <source>
        <dbReference type="EMBL" id="SFM10015.1"/>
    </source>
</evidence>
<proteinExistence type="predicted"/>
<accession>A0A1I4N3P3</accession>
<dbReference type="AlphaFoldDB" id="A0A1I4N3P3"/>
<dbReference type="OrthoDB" id="4732009at2"/>
<keyword evidence="2" id="KW-1185">Reference proteome</keyword>
<dbReference type="Gene3D" id="2.60.120.620">
    <property type="entry name" value="q2cbj1_9rhob like domain"/>
    <property type="match status" value="1"/>
</dbReference>
<gene>
    <name evidence="1" type="ORF">SAMN05192568_101957</name>
</gene>
<evidence type="ECO:0008006" key="3">
    <source>
        <dbReference type="Google" id="ProtNLM"/>
    </source>
</evidence>
<organism evidence="1 2">
    <name type="scientific">Methylobacterium pseudosasicola</name>
    <dbReference type="NCBI Taxonomy" id="582667"/>
    <lineage>
        <taxon>Bacteria</taxon>
        <taxon>Pseudomonadati</taxon>
        <taxon>Pseudomonadota</taxon>
        <taxon>Alphaproteobacteria</taxon>
        <taxon>Hyphomicrobiales</taxon>
        <taxon>Methylobacteriaceae</taxon>
        <taxon>Methylobacterium</taxon>
    </lineage>
</organism>
<dbReference type="RefSeq" id="WP_092042850.1">
    <property type="nucleotide sequence ID" value="NZ_FOTK01000019.1"/>
</dbReference>
<name>A0A1I4N3P3_9HYPH</name>
<dbReference type="EMBL" id="FOTK01000019">
    <property type="protein sequence ID" value="SFM10015.1"/>
    <property type="molecule type" value="Genomic_DNA"/>
</dbReference>
<sequence>MSYMTKDPSGTLASALAGQINKNGYAVIEDYVDLAELRDAQAFVVKSIADNNGGYVGFSGTERLGNTFLADLPKNPNFLALCHGIYESEVGKPAPNVGFYQILRCLSGGAAKKHSMRFHFDSYVLTALIPITVPDHGNPGRLIIHPNSRGIRRTYLRNLVDKVLVDNRLSQALFNALYRRGSKRVIRLSLKPGNLYFFWGYRSLHTNEPCDADAIRATALLHYADPHADSWIKQKLRRH</sequence>
<dbReference type="SUPFAM" id="SSF51197">
    <property type="entry name" value="Clavaminate synthase-like"/>
    <property type="match status" value="1"/>
</dbReference>